<dbReference type="AlphaFoldDB" id="A0A818VCW7"/>
<gene>
    <name evidence="1" type="ORF">JBS370_LOCUS10302</name>
</gene>
<evidence type="ECO:0000313" key="2">
    <source>
        <dbReference type="Proteomes" id="UP000663836"/>
    </source>
</evidence>
<name>A0A818VCW7_9BILA</name>
<sequence>MWHDDYVLQFNFTFNQHNLLDETTTVLDISSIRDTEIKKEEQSTIQPDLISKDDQIQEQQQQQQQLARRIDILEQSLHEMNIYEEKLIAFCGLWEDYPHHRYRMKFCIEMGQLVGYSNINDSKALASYDGRLINMIIVYPKEKDRPLVHYRGCLGWNRKYIKWEKEDSSRESGWRPTRRWIKVE</sequence>
<reference evidence="1" key="1">
    <citation type="submission" date="2021-02" db="EMBL/GenBank/DDBJ databases">
        <authorList>
            <person name="Nowell W R."/>
        </authorList>
    </citation>
    <scope>NUCLEOTIDE SEQUENCE</scope>
</reference>
<organism evidence="1 2">
    <name type="scientific">Rotaria sordida</name>
    <dbReference type="NCBI Taxonomy" id="392033"/>
    <lineage>
        <taxon>Eukaryota</taxon>
        <taxon>Metazoa</taxon>
        <taxon>Spiralia</taxon>
        <taxon>Gnathifera</taxon>
        <taxon>Rotifera</taxon>
        <taxon>Eurotatoria</taxon>
        <taxon>Bdelloidea</taxon>
        <taxon>Philodinida</taxon>
        <taxon>Philodinidae</taxon>
        <taxon>Rotaria</taxon>
    </lineage>
</organism>
<accession>A0A818VCW7</accession>
<dbReference type="Proteomes" id="UP000663836">
    <property type="component" value="Unassembled WGS sequence"/>
</dbReference>
<evidence type="ECO:0000313" key="1">
    <source>
        <dbReference type="EMBL" id="CAF3713283.1"/>
    </source>
</evidence>
<dbReference type="EMBL" id="CAJOBD010000738">
    <property type="protein sequence ID" value="CAF3713283.1"/>
    <property type="molecule type" value="Genomic_DNA"/>
</dbReference>
<proteinExistence type="predicted"/>
<comment type="caution">
    <text evidence="1">The sequence shown here is derived from an EMBL/GenBank/DDBJ whole genome shotgun (WGS) entry which is preliminary data.</text>
</comment>
<protein>
    <submittedName>
        <fullName evidence="1">Uncharacterized protein</fullName>
    </submittedName>
</protein>